<name>A0AAV4UDF0_CAEEX</name>
<keyword evidence="2" id="KW-1185">Reference proteome</keyword>
<dbReference type="Proteomes" id="UP001054945">
    <property type="component" value="Unassembled WGS sequence"/>
</dbReference>
<comment type="caution">
    <text evidence="1">The sequence shown here is derived from an EMBL/GenBank/DDBJ whole genome shotgun (WGS) entry which is preliminary data.</text>
</comment>
<dbReference type="EMBL" id="BPLR01012685">
    <property type="protein sequence ID" value="GIY55839.1"/>
    <property type="molecule type" value="Genomic_DNA"/>
</dbReference>
<evidence type="ECO:0000313" key="2">
    <source>
        <dbReference type="Proteomes" id="UP001054945"/>
    </source>
</evidence>
<organism evidence="1 2">
    <name type="scientific">Caerostris extrusa</name>
    <name type="common">Bark spider</name>
    <name type="synonym">Caerostris bankana</name>
    <dbReference type="NCBI Taxonomy" id="172846"/>
    <lineage>
        <taxon>Eukaryota</taxon>
        <taxon>Metazoa</taxon>
        <taxon>Ecdysozoa</taxon>
        <taxon>Arthropoda</taxon>
        <taxon>Chelicerata</taxon>
        <taxon>Arachnida</taxon>
        <taxon>Araneae</taxon>
        <taxon>Araneomorphae</taxon>
        <taxon>Entelegynae</taxon>
        <taxon>Araneoidea</taxon>
        <taxon>Araneidae</taxon>
        <taxon>Caerostris</taxon>
    </lineage>
</organism>
<sequence>MLSVINGKSRLDPPAVHCPTSILGLGCRPTAFAQSSIVVFPFKTKNSNSEPRFFVLNQGHFSESIGRYKIKVQTFLGNHTFRHTQYER</sequence>
<protein>
    <submittedName>
        <fullName evidence="1">Uncharacterized protein</fullName>
    </submittedName>
</protein>
<gene>
    <name evidence="1" type="ORF">CEXT_809971</name>
</gene>
<reference evidence="1 2" key="1">
    <citation type="submission" date="2021-06" db="EMBL/GenBank/DDBJ databases">
        <title>Caerostris extrusa draft genome.</title>
        <authorList>
            <person name="Kono N."/>
            <person name="Arakawa K."/>
        </authorList>
    </citation>
    <scope>NUCLEOTIDE SEQUENCE [LARGE SCALE GENOMIC DNA]</scope>
</reference>
<accession>A0AAV4UDF0</accession>
<proteinExistence type="predicted"/>
<dbReference type="AlphaFoldDB" id="A0AAV4UDF0"/>
<evidence type="ECO:0000313" key="1">
    <source>
        <dbReference type="EMBL" id="GIY55839.1"/>
    </source>
</evidence>